<dbReference type="EMBL" id="UYRR01024427">
    <property type="protein sequence ID" value="VDK33817.1"/>
    <property type="molecule type" value="Genomic_DNA"/>
</dbReference>
<evidence type="ECO:0000313" key="2">
    <source>
        <dbReference type="Proteomes" id="UP000267096"/>
    </source>
</evidence>
<dbReference type="Gene3D" id="3.10.100.10">
    <property type="entry name" value="Mannose-Binding Protein A, subunit A"/>
    <property type="match status" value="1"/>
</dbReference>
<gene>
    <name evidence="1" type="ORF">ASIM_LOCUS8714</name>
</gene>
<dbReference type="WBParaSite" id="ASIM_0000896801-mRNA-1">
    <property type="protein sequence ID" value="ASIM_0000896801-mRNA-1"/>
    <property type="gene ID" value="ASIM_0000896801"/>
</dbReference>
<dbReference type="InterPro" id="IPR016186">
    <property type="entry name" value="C-type_lectin-like/link_sf"/>
</dbReference>
<evidence type="ECO:0000313" key="3">
    <source>
        <dbReference type="WBParaSite" id="ASIM_0000896801-mRNA-1"/>
    </source>
</evidence>
<protein>
    <submittedName>
        <fullName evidence="3">C-type lectin domain-containing protein</fullName>
    </submittedName>
</protein>
<evidence type="ECO:0000313" key="1">
    <source>
        <dbReference type="EMBL" id="VDK33817.1"/>
    </source>
</evidence>
<reference evidence="3" key="1">
    <citation type="submission" date="2017-02" db="UniProtKB">
        <authorList>
            <consortium name="WormBaseParasite"/>
        </authorList>
    </citation>
    <scope>IDENTIFICATION</scope>
</reference>
<keyword evidence="2" id="KW-1185">Reference proteome</keyword>
<dbReference type="AlphaFoldDB" id="A0A0M3JMS9"/>
<dbReference type="Proteomes" id="UP000267096">
    <property type="component" value="Unassembled WGS sequence"/>
</dbReference>
<organism evidence="3">
    <name type="scientific">Anisakis simplex</name>
    <name type="common">Herring worm</name>
    <dbReference type="NCBI Taxonomy" id="6269"/>
    <lineage>
        <taxon>Eukaryota</taxon>
        <taxon>Metazoa</taxon>
        <taxon>Ecdysozoa</taxon>
        <taxon>Nematoda</taxon>
        <taxon>Chromadorea</taxon>
        <taxon>Rhabditida</taxon>
        <taxon>Spirurina</taxon>
        <taxon>Ascaridomorpha</taxon>
        <taxon>Ascaridoidea</taxon>
        <taxon>Anisakidae</taxon>
        <taxon>Anisakis</taxon>
        <taxon>Anisakis simplex complex</taxon>
    </lineage>
</organism>
<reference evidence="1 2" key="2">
    <citation type="submission" date="2018-11" db="EMBL/GenBank/DDBJ databases">
        <authorList>
            <consortium name="Pathogen Informatics"/>
        </authorList>
    </citation>
    <scope>NUCLEOTIDE SEQUENCE [LARGE SCALE GENOMIC DNA]</scope>
</reference>
<dbReference type="SUPFAM" id="SSF56436">
    <property type="entry name" value="C-type lectin-like"/>
    <property type="match status" value="1"/>
</dbReference>
<dbReference type="InterPro" id="IPR016187">
    <property type="entry name" value="CTDL_fold"/>
</dbReference>
<accession>A0A0M3JMS9</accession>
<sequence length="111" mass="12702">MGGARCVRDRCVGGGAPVKPAKHHIRPVKYVGPSKPHHRKPARDMCEKGWSYYKNHCYTVHGGRLKYSEGVEKCTQQGAQPVWFNQTDEAVYRKELKFANGMLFFFECKVK</sequence>
<name>A0A0M3JMS9_ANISI</name>
<proteinExistence type="predicted"/>